<gene>
    <name evidence="1" type="ORF">TheveDRAFT_0005</name>
</gene>
<dbReference type="eggNOG" id="COG5512">
    <property type="taxonomic scope" value="Bacteria"/>
</dbReference>
<dbReference type="EMBL" id="CM001377">
    <property type="protein sequence ID" value="EHM09194.1"/>
    <property type="molecule type" value="Genomic_DNA"/>
</dbReference>
<evidence type="ECO:0000313" key="2">
    <source>
        <dbReference type="Proteomes" id="UP000005730"/>
    </source>
</evidence>
<name>H0UMP9_9BACT</name>
<sequence>MRSFKEVLSSCGGAVRLGLMLESLRTEWAFLVSPALARRTRPVAYEEGVLIVSCSSPSAETALRMERRGILTALGRLGYPIKDIKAVRGGGYQERPIEVKVFSGSRAKRTVRTEPDPLAMERAEERLKQYVPDPEILRAMARAMALWSKSKGRGV</sequence>
<dbReference type="InterPro" id="IPR007922">
    <property type="entry name" value="DciA-like"/>
</dbReference>
<reference evidence="1 2" key="1">
    <citation type="submission" date="2011-10" db="EMBL/GenBank/DDBJ databases">
        <title>The Noncontiguous Finished genome of Thermanaerovibrio velox DSM 12556.</title>
        <authorList>
            <consortium name="US DOE Joint Genome Institute (JGI-PGF)"/>
            <person name="Lucas S."/>
            <person name="Copeland A."/>
            <person name="Lapidus A."/>
            <person name="Glavina del Rio T."/>
            <person name="Dalin E."/>
            <person name="Tice H."/>
            <person name="Bruce D."/>
            <person name="Goodwin L."/>
            <person name="Pitluck S."/>
            <person name="Peters L."/>
            <person name="Mikhailova N."/>
            <person name="Teshima H."/>
            <person name="Kyrpides N."/>
            <person name="Mavromatis K."/>
            <person name="Ivanova N."/>
            <person name="Markowitz V."/>
            <person name="Cheng J.-F."/>
            <person name="Hugenholtz P."/>
            <person name="Woyke T."/>
            <person name="Wu D."/>
            <person name="Spring S."/>
            <person name="Brambilla E.-M."/>
            <person name="Klenk H.-P."/>
            <person name="Eisen J.A."/>
        </authorList>
    </citation>
    <scope>NUCLEOTIDE SEQUENCE [LARGE SCALE GENOMIC DNA]</scope>
    <source>
        <strain evidence="1 2">DSM 12556</strain>
    </source>
</reference>
<dbReference type="Proteomes" id="UP000005730">
    <property type="component" value="Chromosome"/>
</dbReference>
<evidence type="ECO:0000313" key="1">
    <source>
        <dbReference type="EMBL" id="EHM09194.1"/>
    </source>
</evidence>
<dbReference type="HOGENOM" id="CLU_1748786_0_0_0"/>
<accession>H0UMP9</accession>
<proteinExistence type="predicted"/>
<dbReference type="AlphaFoldDB" id="H0UMP9"/>
<keyword evidence="2" id="KW-1185">Reference proteome</keyword>
<evidence type="ECO:0008006" key="3">
    <source>
        <dbReference type="Google" id="ProtNLM"/>
    </source>
</evidence>
<dbReference type="STRING" id="926567.TheveDRAFT_0005"/>
<dbReference type="Pfam" id="PF05258">
    <property type="entry name" value="DciA"/>
    <property type="match status" value="1"/>
</dbReference>
<dbReference type="OrthoDB" id="511752at2"/>
<dbReference type="RefSeq" id="WP_006582685.1">
    <property type="nucleotide sequence ID" value="NZ_CM001377.1"/>
</dbReference>
<protein>
    <recommendedName>
        <fullName evidence="3">DUF721 domain-containing protein</fullName>
    </recommendedName>
</protein>
<organism evidence="1 2">
    <name type="scientific">Thermanaerovibrio velox DSM 12556</name>
    <dbReference type="NCBI Taxonomy" id="926567"/>
    <lineage>
        <taxon>Bacteria</taxon>
        <taxon>Thermotogati</taxon>
        <taxon>Synergistota</taxon>
        <taxon>Synergistia</taxon>
        <taxon>Synergistales</taxon>
        <taxon>Synergistaceae</taxon>
        <taxon>Thermanaerovibrio</taxon>
    </lineage>
</organism>